<accession>A0A378FZ05</accession>
<organism evidence="2 3">
    <name type="scientific">Klebsiella pneumoniae</name>
    <dbReference type="NCBI Taxonomy" id="573"/>
    <lineage>
        <taxon>Bacteria</taxon>
        <taxon>Pseudomonadati</taxon>
        <taxon>Pseudomonadota</taxon>
        <taxon>Gammaproteobacteria</taxon>
        <taxon>Enterobacterales</taxon>
        <taxon>Enterobacteriaceae</taxon>
        <taxon>Klebsiella/Raoultella group</taxon>
        <taxon>Klebsiella</taxon>
        <taxon>Klebsiella pneumoniae complex</taxon>
    </lineage>
</organism>
<feature type="compositionally biased region" description="Polar residues" evidence="1">
    <location>
        <begin position="87"/>
        <end position="97"/>
    </location>
</feature>
<dbReference type="Proteomes" id="UP000255167">
    <property type="component" value="Unassembled WGS sequence"/>
</dbReference>
<gene>
    <name evidence="2" type="ORF">NCTC9617_06683</name>
</gene>
<reference evidence="2 3" key="1">
    <citation type="submission" date="2018-06" db="EMBL/GenBank/DDBJ databases">
        <authorList>
            <consortium name="Pathogen Informatics"/>
            <person name="Doyle S."/>
        </authorList>
    </citation>
    <scope>NUCLEOTIDE SEQUENCE [LARGE SCALE GENOMIC DNA]</scope>
    <source>
        <strain evidence="2 3">NCTC9617</strain>
    </source>
</reference>
<name>A0A378FZ05_KLEPN</name>
<evidence type="ECO:0000256" key="1">
    <source>
        <dbReference type="SAM" id="MobiDB-lite"/>
    </source>
</evidence>
<dbReference type="EMBL" id="UGNC01000005">
    <property type="protein sequence ID" value="STW50027.1"/>
    <property type="molecule type" value="Genomic_DNA"/>
</dbReference>
<evidence type="ECO:0000313" key="2">
    <source>
        <dbReference type="EMBL" id="STW50027.1"/>
    </source>
</evidence>
<feature type="compositionally biased region" description="Basic and acidic residues" evidence="1">
    <location>
        <begin position="37"/>
        <end position="47"/>
    </location>
</feature>
<dbReference type="AlphaFoldDB" id="A0A378FZ05"/>
<feature type="region of interest" description="Disordered" evidence="1">
    <location>
        <begin position="87"/>
        <end position="106"/>
    </location>
</feature>
<feature type="region of interest" description="Disordered" evidence="1">
    <location>
        <begin position="37"/>
        <end position="57"/>
    </location>
</feature>
<protein>
    <submittedName>
        <fullName evidence="2">Uncharacterized protein</fullName>
    </submittedName>
</protein>
<sequence>MTLYPLSQLSEVEVQRFGHRLPAGPIAHTALLHSGLRVDPDSTDRNAHRQRPSFPVADHPPLNRYGFFAQGAHIFLFYQVIGGDNCSQPTRTSSSPRQPRMATHSNPKRIGVKLAADFVFFFSTIAPALFCNQLI</sequence>
<evidence type="ECO:0000313" key="3">
    <source>
        <dbReference type="Proteomes" id="UP000255167"/>
    </source>
</evidence>
<proteinExistence type="predicted"/>